<dbReference type="Proteomes" id="UP000183832">
    <property type="component" value="Unassembled WGS sequence"/>
</dbReference>
<evidence type="ECO:0000313" key="1">
    <source>
        <dbReference type="EMBL" id="CRK92437.1"/>
    </source>
</evidence>
<proteinExistence type="predicted"/>
<protein>
    <submittedName>
        <fullName evidence="1">CLUMA_CG006004, isoform A</fullName>
    </submittedName>
</protein>
<keyword evidence="2" id="KW-1185">Reference proteome</keyword>
<name>A0A1J1HWP5_9DIPT</name>
<organism evidence="1 2">
    <name type="scientific">Clunio marinus</name>
    <dbReference type="NCBI Taxonomy" id="568069"/>
    <lineage>
        <taxon>Eukaryota</taxon>
        <taxon>Metazoa</taxon>
        <taxon>Ecdysozoa</taxon>
        <taxon>Arthropoda</taxon>
        <taxon>Hexapoda</taxon>
        <taxon>Insecta</taxon>
        <taxon>Pterygota</taxon>
        <taxon>Neoptera</taxon>
        <taxon>Endopterygota</taxon>
        <taxon>Diptera</taxon>
        <taxon>Nematocera</taxon>
        <taxon>Chironomoidea</taxon>
        <taxon>Chironomidae</taxon>
        <taxon>Clunio</taxon>
    </lineage>
</organism>
<dbReference type="EMBL" id="CVRI01000028">
    <property type="protein sequence ID" value="CRK92437.1"/>
    <property type="molecule type" value="Genomic_DNA"/>
</dbReference>
<sequence length="207" mass="23919">MVNDNYVCRYVNNIKIVNNRNASDFRSTKKTNLSLYNVYALLISDSRSANIKRVNFCLRMKSWIVLLIFISRGHGSLLSGFEGKRKVKVSEKNFNALLGNVVCDYRSTAKNIEEIQGKKLDEMVKILHSFSIQMSSSILDTEYIEMKSSIDCGETFQLCYSLKSYLKRCSYRILHLGEAVKTITNYFQIAIKKCEFVVKKQRCKKKT</sequence>
<reference evidence="1 2" key="1">
    <citation type="submission" date="2015-04" db="EMBL/GenBank/DDBJ databases">
        <authorList>
            <person name="Syromyatnikov M.Y."/>
            <person name="Popov V.N."/>
        </authorList>
    </citation>
    <scope>NUCLEOTIDE SEQUENCE [LARGE SCALE GENOMIC DNA]</scope>
</reference>
<evidence type="ECO:0000313" key="2">
    <source>
        <dbReference type="Proteomes" id="UP000183832"/>
    </source>
</evidence>
<accession>A0A1J1HWP5</accession>
<dbReference type="AlphaFoldDB" id="A0A1J1HWP5"/>
<gene>
    <name evidence="1" type="ORF">CLUMA_CG006004</name>
</gene>